<dbReference type="Gene3D" id="3.90.70.130">
    <property type="match status" value="1"/>
</dbReference>
<accession>A0A074RMV7</accession>
<dbReference type="PANTHER" id="PTHR48153:SF4">
    <property type="entry name" value="UBIQUITIN CARBOXYL-TERMINAL HYDROLASE MUG105"/>
    <property type="match status" value="1"/>
</dbReference>
<proteinExistence type="predicted"/>
<evidence type="ECO:0000256" key="1">
    <source>
        <dbReference type="ARBA" id="ARBA00022801"/>
    </source>
</evidence>
<dbReference type="GO" id="GO:0019783">
    <property type="term" value="F:ubiquitin-like protein peptidase activity"/>
    <property type="evidence" value="ECO:0007669"/>
    <property type="project" value="TreeGrafter"/>
</dbReference>
<evidence type="ECO:0000313" key="4">
    <source>
        <dbReference type="EMBL" id="KEP46680.1"/>
    </source>
</evidence>
<evidence type="ECO:0000256" key="2">
    <source>
        <dbReference type="SAM" id="MobiDB-lite"/>
    </source>
</evidence>
<keyword evidence="5" id="KW-1185">Reference proteome</keyword>
<dbReference type="PANTHER" id="PTHR48153">
    <property type="entry name" value="UFM1-SPECIFIC PROTEASE 2"/>
    <property type="match status" value="1"/>
</dbReference>
<evidence type="ECO:0000313" key="5">
    <source>
        <dbReference type="Proteomes" id="UP000027456"/>
    </source>
</evidence>
<feature type="compositionally biased region" description="Basic and acidic residues" evidence="2">
    <location>
        <begin position="398"/>
        <end position="410"/>
    </location>
</feature>
<reference evidence="4 5" key="1">
    <citation type="submission" date="2013-12" db="EMBL/GenBank/DDBJ databases">
        <authorList>
            <person name="Cubeta M."/>
            <person name="Pakala S."/>
            <person name="Fedorova N."/>
            <person name="Thomas E."/>
            <person name="Dean R."/>
            <person name="Jabaji S."/>
            <person name="Neate S."/>
            <person name="Toda T."/>
            <person name="Tavantzis S."/>
            <person name="Vilgalys R."/>
            <person name="Bharathan N."/>
            <person name="Pakala S."/>
            <person name="Losada L.S."/>
            <person name="Zafar N."/>
            <person name="Nierman W."/>
        </authorList>
    </citation>
    <scope>NUCLEOTIDE SEQUENCE [LARGE SCALE GENOMIC DNA]</scope>
    <source>
        <strain evidence="4 5">123E</strain>
    </source>
</reference>
<keyword evidence="1" id="KW-0378">Hydrolase</keyword>
<sequence>MSESFVCATDDDDKDYIFCELCRESLQELSLEDRQTHYEAHFNNGDGLDVNKIDAQLAASIATQGSSPSRGVAAIHSSAQRVVTQQKPRENVFWHPACGSPVPRIATPGIIPILGRALARPGSAGGALCSPLVTHYGTELWDLGWGCGYRNFLMVCSALAAQDIRPEYRSLLMGDICGPPGVRNLQLWIEDSWRRGYDTHGATQLRHHLIGTRKWIGTAELYVAFTSRGIPARLVDFPNNGHAHLALIQWMTTHFMEHSNELSSGPEGGHTTPHVYMSTKMPIVLQHKGHSRTVVGVEFTKTGATNLLIYDPARRPSATVHKAGIRVHASGVSSISLNTFPHSQQHHHSSPAKAKDFFKRVIKRRSRSRMDEQVSKRVRGGSAETDDWETLGRGKGHKLGDSMTKDRSHNDLGPSKANDSSSHTSSEIKSPEDSIGLLATLQDLDLGRVLYTYRVTPSQLSKKDQYQILWFPMTAPLTGPERDACKVVRSERVTVSPAPNA</sequence>
<gene>
    <name evidence="4" type="ORF">V565_186310</name>
</gene>
<dbReference type="STRING" id="1423351.A0A074RMV7"/>
<organism evidence="4 5">
    <name type="scientific">Rhizoctonia solani 123E</name>
    <dbReference type="NCBI Taxonomy" id="1423351"/>
    <lineage>
        <taxon>Eukaryota</taxon>
        <taxon>Fungi</taxon>
        <taxon>Dikarya</taxon>
        <taxon>Basidiomycota</taxon>
        <taxon>Agaricomycotina</taxon>
        <taxon>Agaricomycetes</taxon>
        <taxon>Cantharellales</taxon>
        <taxon>Ceratobasidiaceae</taxon>
        <taxon>Rhizoctonia</taxon>
    </lineage>
</organism>
<name>A0A074RMV7_9AGAM</name>
<dbReference type="AlphaFoldDB" id="A0A074RMV7"/>
<feature type="region of interest" description="Disordered" evidence="2">
    <location>
        <begin position="337"/>
        <end position="431"/>
    </location>
</feature>
<comment type="caution">
    <text evidence="4">The sequence shown here is derived from an EMBL/GenBank/DDBJ whole genome shotgun (WGS) entry which is preliminary data.</text>
</comment>
<evidence type="ECO:0000259" key="3">
    <source>
        <dbReference type="Pfam" id="PF07910"/>
    </source>
</evidence>
<protein>
    <submittedName>
        <fullName evidence="4">Peptidase family c78 protein</fullName>
    </submittedName>
</protein>
<dbReference type="HOGENOM" id="CLU_029795_0_0_1"/>
<feature type="domain" description="UFSP1/2/DUB catalytic" evidence="3">
    <location>
        <begin position="128"/>
        <end position="322"/>
    </location>
</feature>
<dbReference type="Pfam" id="PF07910">
    <property type="entry name" value="Peptidase_C78"/>
    <property type="match status" value="1"/>
</dbReference>
<feature type="compositionally biased region" description="Polar residues" evidence="2">
    <location>
        <begin position="417"/>
        <end position="428"/>
    </location>
</feature>
<dbReference type="Proteomes" id="UP000027456">
    <property type="component" value="Unassembled WGS sequence"/>
</dbReference>
<dbReference type="OrthoDB" id="288987at2759"/>
<dbReference type="EMBL" id="AZST01000992">
    <property type="protein sequence ID" value="KEP46680.1"/>
    <property type="molecule type" value="Genomic_DNA"/>
</dbReference>
<dbReference type="InterPro" id="IPR012462">
    <property type="entry name" value="UFSP1/2_DUB_cat"/>
</dbReference>